<dbReference type="AlphaFoldDB" id="A0AAU9VCX4"/>
<gene>
    <name evidence="1" type="ORF">EEDITHA_LOCUS22142</name>
</gene>
<reference evidence="1" key="1">
    <citation type="submission" date="2022-03" db="EMBL/GenBank/DDBJ databases">
        <authorList>
            <person name="Tunstrom K."/>
        </authorList>
    </citation>
    <scope>NUCLEOTIDE SEQUENCE</scope>
</reference>
<dbReference type="EMBL" id="CAKOGL010000031">
    <property type="protein sequence ID" value="CAH2108183.1"/>
    <property type="molecule type" value="Genomic_DNA"/>
</dbReference>
<comment type="caution">
    <text evidence="1">The sequence shown here is derived from an EMBL/GenBank/DDBJ whole genome shotgun (WGS) entry which is preliminary data.</text>
</comment>
<proteinExistence type="predicted"/>
<dbReference type="Proteomes" id="UP001153954">
    <property type="component" value="Unassembled WGS sequence"/>
</dbReference>
<evidence type="ECO:0000313" key="1">
    <source>
        <dbReference type="EMBL" id="CAH2108183.1"/>
    </source>
</evidence>
<sequence>MSDQWRTVPERKIQPESPEINKALKQKKLDAFWLIQPIPTSNRFSDLSDDTQIPQTNDIIEKPVKAPPLYVDRVSNIQPLLKMLDEIAADDYEEKVLPNDQVKIQPKSTESYKKIVKNLQESQ</sequence>
<organism evidence="1 2">
    <name type="scientific">Euphydryas editha</name>
    <name type="common">Edith's checkerspot</name>
    <dbReference type="NCBI Taxonomy" id="104508"/>
    <lineage>
        <taxon>Eukaryota</taxon>
        <taxon>Metazoa</taxon>
        <taxon>Ecdysozoa</taxon>
        <taxon>Arthropoda</taxon>
        <taxon>Hexapoda</taxon>
        <taxon>Insecta</taxon>
        <taxon>Pterygota</taxon>
        <taxon>Neoptera</taxon>
        <taxon>Endopterygota</taxon>
        <taxon>Lepidoptera</taxon>
        <taxon>Glossata</taxon>
        <taxon>Ditrysia</taxon>
        <taxon>Papilionoidea</taxon>
        <taxon>Nymphalidae</taxon>
        <taxon>Nymphalinae</taxon>
        <taxon>Euphydryas</taxon>
    </lineage>
</organism>
<evidence type="ECO:0000313" key="2">
    <source>
        <dbReference type="Proteomes" id="UP001153954"/>
    </source>
</evidence>
<accession>A0AAU9VCX4</accession>
<name>A0AAU9VCX4_EUPED</name>
<keyword evidence="2" id="KW-1185">Reference proteome</keyword>
<protein>
    <submittedName>
        <fullName evidence="1">Uncharacterized protein</fullName>
    </submittedName>
</protein>